<name>A0A6P6C4E6_PTEVA</name>
<dbReference type="InterPro" id="IPR046338">
    <property type="entry name" value="GAIN_dom_sf"/>
</dbReference>
<dbReference type="KEGG" id="pvp:105309818"/>
<keyword evidence="5" id="KW-0106">Calcium</keyword>
<evidence type="ECO:0000256" key="10">
    <source>
        <dbReference type="ARBA" id="ARBA00023180"/>
    </source>
</evidence>
<evidence type="ECO:0000256" key="7">
    <source>
        <dbReference type="ARBA" id="ARBA00022989"/>
    </source>
</evidence>
<keyword evidence="12" id="KW-1185">Reference proteome</keyword>
<dbReference type="AlphaFoldDB" id="A0A6P6C4E6"/>
<organism evidence="12 13">
    <name type="scientific">Pteropus vampyrus</name>
    <name type="common">Large flying fox</name>
    <dbReference type="NCBI Taxonomy" id="132908"/>
    <lineage>
        <taxon>Eukaryota</taxon>
        <taxon>Metazoa</taxon>
        <taxon>Chordata</taxon>
        <taxon>Craniata</taxon>
        <taxon>Vertebrata</taxon>
        <taxon>Euteleostomi</taxon>
        <taxon>Mammalia</taxon>
        <taxon>Eutheria</taxon>
        <taxon>Laurasiatheria</taxon>
        <taxon>Chiroptera</taxon>
        <taxon>Yinpterochiroptera</taxon>
        <taxon>Pteropodoidea</taxon>
        <taxon>Pteropodidae</taxon>
        <taxon>Pteropodinae</taxon>
        <taxon>Pteropus</taxon>
    </lineage>
</organism>
<dbReference type="Gene3D" id="2.60.220.50">
    <property type="match status" value="1"/>
</dbReference>
<dbReference type="Proteomes" id="UP000515202">
    <property type="component" value="Unplaced"/>
</dbReference>
<dbReference type="PROSITE" id="PS50221">
    <property type="entry name" value="GAIN_B"/>
    <property type="match status" value="1"/>
</dbReference>
<dbReference type="SMART" id="SM00303">
    <property type="entry name" value="GPS"/>
    <property type="match status" value="1"/>
</dbReference>
<dbReference type="GO" id="GO:0007189">
    <property type="term" value="P:adenylate cyclase-activating G protein-coupled receptor signaling pathway"/>
    <property type="evidence" value="ECO:0007669"/>
    <property type="project" value="TreeGrafter"/>
</dbReference>
<sequence length="327" mass="35665">MTFKILQEHTSFCIPEQHLSSLPQSVTTRIKGPSPTRALKGFNTPGISFPTWTSPPGINSKGFSHFLRKINDLGRDYNSASTLDTIQGIIQVVDDLLENSEDLETQPSSEQNCVASNLLLIVEHVLRKLSTALSNESLTFTTAGGTELSVKVMEQGQRNITLSVNQAKMLLNLDAVQESGPSVVSLVSTPGIGKLMAEAPLVLDTEEQAVLHETHKGLLHEVSPILLSDVVSVVVSNNDPQNLSSSVTFIFQHSVTPEPKQKAFCVFWEHGQNRSGYWSTKGCWVVGTRDTSTTCQCTHLSSFAVLMAHYDVQVRALRGLHSVSIAV</sequence>
<evidence type="ECO:0000256" key="2">
    <source>
        <dbReference type="ARBA" id="ARBA00022692"/>
    </source>
</evidence>
<keyword evidence="6" id="KW-0130">Cell adhesion</keyword>
<protein>
    <submittedName>
        <fullName evidence="13">Adhesion G protein-coupled receptor E2-like</fullName>
    </submittedName>
</protein>
<dbReference type="GO" id="GO:0004930">
    <property type="term" value="F:G protein-coupled receptor activity"/>
    <property type="evidence" value="ECO:0007669"/>
    <property type="project" value="InterPro"/>
</dbReference>
<evidence type="ECO:0000313" key="13">
    <source>
        <dbReference type="RefSeq" id="XP_023382197.1"/>
    </source>
</evidence>
<evidence type="ECO:0000256" key="6">
    <source>
        <dbReference type="ARBA" id="ARBA00022889"/>
    </source>
</evidence>
<dbReference type="InterPro" id="IPR057244">
    <property type="entry name" value="GAIN_B"/>
</dbReference>
<evidence type="ECO:0000256" key="4">
    <source>
        <dbReference type="ARBA" id="ARBA00022737"/>
    </source>
</evidence>
<feature type="domain" description="GAIN-B" evidence="11">
    <location>
        <begin position="136"/>
        <end position="313"/>
    </location>
</feature>
<accession>A0A6P6C4E6</accession>
<dbReference type="FunFam" id="2.60.220.50:FF:000007">
    <property type="entry name" value="Adhesion G protein-coupled receptor E5"/>
    <property type="match status" value="1"/>
</dbReference>
<dbReference type="PANTHER" id="PTHR12011">
    <property type="entry name" value="ADHESION G-PROTEIN COUPLED RECEPTOR"/>
    <property type="match status" value="1"/>
</dbReference>
<keyword evidence="9" id="KW-1015">Disulfide bond</keyword>
<evidence type="ECO:0000256" key="8">
    <source>
        <dbReference type="ARBA" id="ARBA00023136"/>
    </source>
</evidence>
<dbReference type="PANTHER" id="PTHR12011:SF328">
    <property type="entry name" value="ADHESION G PROTEIN-COUPLED RECEPTOR E2"/>
    <property type="match status" value="1"/>
</dbReference>
<comment type="subcellular location">
    <subcellularLocation>
        <location evidence="1">Membrane</location>
    </subcellularLocation>
</comment>
<dbReference type="RefSeq" id="XP_023382197.1">
    <property type="nucleotide sequence ID" value="XM_023526429.1"/>
</dbReference>
<dbReference type="GO" id="GO:0005886">
    <property type="term" value="C:plasma membrane"/>
    <property type="evidence" value="ECO:0007669"/>
    <property type="project" value="TreeGrafter"/>
</dbReference>
<dbReference type="InterPro" id="IPR003056">
    <property type="entry name" value="GPCR_2_ADGRE2_ADGRE5"/>
</dbReference>
<evidence type="ECO:0000259" key="11">
    <source>
        <dbReference type="PROSITE" id="PS50221"/>
    </source>
</evidence>
<dbReference type="PRINTS" id="PR01278">
    <property type="entry name" value="CD97PROTEIN"/>
</dbReference>
<dbReference type="InterPro" id="IPR000203">
    <property type="entry name" value="GPS"/>
</dbReference>
<keyword evidence="4" id="KW-0677">Repeat</keyword>
<dbReference type="OrthoDB" id="347083at2759"/>
<dbReference type="GeneID" id="105309818"/>
<dbReference type="Pfam" id="PF01825">
    <property type="entry name" value="GPS"/>
    <property type="match status" value="1"/>
</dbReference>
<keyword evidence="2" id="KW-0812">Transmembrane</keyword>
<dbReference type="GO" id="GO:0007155">
    <property type="term" value="P:cell adhesion"/>
    <property type="evidence" value="ECO:0007669"/>
    <property type="project" value="UniProtKB-KW"/>
</dbReference>
<evidence type="ECO:0000256" key="5">
    <source>
        <dbReference type="ARBA" id="ARBA00022837"/>
    </source>
</evidence>
<evidence type="ECO:0000256" key="1">
    <source>
        <dbReference type="ARBA" id="ARBA00004370"/>
    </source>
</evidence>
<evidence type="ECO:0000256" key="3">
    <source>
        <dbReference type="ARBA" id="ARBA00022729"/>
    </source>
</evidence>
<proteinExistence type="predicted"/>
<evidence type="ECO:0000256" key="9">
    <source>
        <dbReference type="ARBA" id="ARBA00023157"/>
    </source>
</evidence>
<gene>
    <name evidence="13" type="primary">LOC105309818</name>
</gene>
<keyword evidence="7" id="KW-1133">Transmembrane helix</keyword>
<keyword evidence="8" id="KW-0472">Membrane</keyword>
<reference evidence="13" key="1">
    <citation type="submission" date="2025-08" db="UniProtKB">
        <authorList>
            <consortium name="RefSeq"/>
        </authorList>
    </citation>
    <scope>IDENTIFICATION</scope>
    <source>
        <tissue evidence="13">Kidney</tissue>
    </source>
</reference>
<evidence type="ECO:0000313" key="12">
    <source>
        <dbReference type="Proteomes" id="UP000515202"/>
    </source>
</evidence>
<keyword evidence="10" id="KW-0325">Glycoprotein</keyword>
<keyword evidence="3" id="KW-0732">Signal</keyword>